<comment type="caution">
    <text evidence="1">The sequence shown here is derived from an EMBL/GenBank/DDBJ whole genome shotgun (WGS) entry which is preliminary data.</text>
</comment>
<dbReference type="PANTHER" id="PTHR39335">
    <property type="entry name" value="BLL4220 PROTEIN"/>
    <property type="match status" value="1"/>
</dbReference>
<dbReference type="EMBL" id="VSRL01000165">
    <property type="protein sequence ID" value="NKE61288.1"/>
    <property type="molecule type" value="Genomic_DNA"/>
</dbReference>
<dbReference type="Proteomes" id="UP001515943">
    <property type="component" value="Unassembled WGS sequence"/>
</dbReference>
<reference evidence="1 2" key="1">
    <citation type="submission" date="2019-08" db="EMBL/GenBank/DDBJ databases">
        <title>Lentzea from Indian Himalayas.</title>
        <authorList>
            <person name="Mandal S."/>
            <person name="Mallick Gupta A."/>
            <person name="Maiti P.K."/>
            <person name="Sarkar J."/>
            <person name="Mandal S."/>
        </authorList>
    </citation>
    <scope>NUCLEOTIDE SEQUENCE [LARGE SCALE GENOMIC DNA]</scope>
    <source>
        <strain evidence="1 2">PSKA42</strain>
    </source>
</reference>
<protein>
    <recommendedName>
        <fullName evidence="3">Lipoprotein with Yx(FWY)xxD motif</fullName>
    </recommendedName>
</protein>
<gene>
    <name evidence="1" type="ORF">FXN61_32780</name>
</gene>
<dbReference type="Pfam" id="PF03640">
    <property type="entry name" value="Lipoprotein_15"/>
    <property type="match status" value="2"/>
</dbReference>
<accession>A0ABX1FS10</accession>
<evidence type="ECO:0000313" key="2">
    <source>
        <dbReference type="Proteomes" id="UP001515943"/>
    </source>
</evidence>
<organism evidence="1 2">
    <name type="scientific">Lentzea indica</name>
    <dbReference type="NCBI Taxonomy" id="2604800"/>
    <lineage>
        <taxon>Bacteria</taxon>
        <taxon>Bacillati</taxon>
        <taxon>Actinomycetota</taxon>
        <taxon>Actinomycetes</taxon>
        <taxon>Pseudonocardiales</taxon>
        <taxon>Pseudonocardiaceae</taxon>
        <taxon>Lentzea</taxon>
    </lineage>
</organism>
<proteinExistence type="predicted"/>
<name>A0ABX1FS10_9PSEU</name>
<dbReference type="InterPro" id="IPR005297">
    <property type="entry name" value="Lipoprotein_repeat"/>
</dbReference>
<evidence type="ECO:0000313" key="1">
    <source>
        <dbReference type="EMBL" id="NKE61288.1"/>
    </source>
</evidence>
<dbReference type="PANTHER" id="PTHR39335:SF1">
    <property type="entry name" value="BLL4220 PROTEIN"/>
    <property type="match status" value="1"/>
</dbReference>
<keyword evidence="2" id="KW-1185">Reference proteome</keyword>
<evidence type="ECO:0008006" key="3">
    <source>
        <dbReference type="Google" id="ProtNLM"/>
    </source>
</evidence>
<sequence>MADMGCTPRLLSGSRGVWRTRRHQHGCRSDSVQRKFVSEPNDVSARVVGGTGTITLETKMRARMGILLLPALLAGLSACGNEAPQQVAQQEVPAKVEVKIAQSDLGPILVDQSGRTLYAFTKDENKSSACDADCIAVWPALTAQSTVDAKDGADTNLLSQIEESSQAVYGKWPLYYYVGDQVPGDVNGQGVDEEWFAIAPDGKLVKKAE</sequence>